<feature type="region of interest" description="Disordered" evidence="4">
    <location>
        <begin position="23"/>
        <end position="45"/>
    </location>
</feature>
<gene>
    <name evidence="5" type="ORF">C1H46_044047</name>
</gene>
<evidence type="ECO:0000256" key="4">
    <source>
        <dbReference type="SAM" id="MobiDB-lite"/>
    </source>
</evidence>
<evidence type="ECO:0000313" key="5">
    <source>
        <dbReference type="EMBL" id="TQD70414.1"/>
    </source>
</evidence>
<comment type="similarity">
    <text evidence="1">Belongs to the PPR family. P subfamily.</text>
</comment>
<dbReference type="PANTHER" id="PTHR47932">
    <property type="entry name" value="ATPASE EXPRESSION PROTEIN 3"/>
    <property type="match status" value="1"/>
</dbReference>
<proteinExistence type="inferred from homology"/>
<feature type="repeat" description="PPR" evidence="3">
    <location>
        <begin position="273"/>
        <end position="307"/>
    </location>
</feature>
<evidence type="ECO:0000256" key="2">
    <source>
        <dbReference type="ARBA" id="ARBA00022737"/>
    </source>
</evidence>
<feature type="repeat" description="PPR" evidence="3">
    <location>
        <begin position="160"/>
        <end position="194"/>
    </location>
</feature>
<feature type="repeat" description="PPR" evidence="3">
    <location>
        <begin position="195"/>
        <end position="229"/>
    </location>
</feature>
<sequence length="380" mass="43918">MPPQSLPPKFQNFTFFHCHRKPAQNRVSHPNPKHPTTAPQSQPFDLSKWDPHLPHSLPSTSSPNPDDTTLLSFLSPIARFILDAFRKNRNHWGPPVVSELRKLRRVTPVLVAEVLKVQDDPVSASKFFPWTGSWMRWRKRVIWIWRYSFTKIFVVMDWWRSVTFMILIKSMCKMGRIDEMLQLLERMRANLCKPGVFAYTAMIKVLLSEGNLDGCLRVWEEMKRERVEADAVAYATLVTGLCTGGERGFVADKKVGVVCDLLKDLVDSGYRADLGIYNSLIEGLCNVKRVDKAYKIFRVTVQEGLQPEFATVNPILVFYVETRRMDKLCEMLAQMEKFGFPVIDDLSKFFSFMLRKEDGVTMALEVFEKLKVKGYYSFVL</sequence>
<dbReference type="Proteomes" id="UP000315295">
    <property type="component" value="Unassembled WGS sequence"/>
</dbReference>
<dbReference type="NCBIfam" id="TIGR00756">
    <property type="entry name" value="PPR"/>
    <property type="match status" value="3"/>
</dbReference>
<evidence type="ECO:0000256" key="3">
    <source>
        <dbReference type="PROSITE-ProRule" id="PRU00708"/>
    </source>
</evidence>
<name>A0A540K870_MALBA</name>
<evidence type="ECO:0000256" key="1">
    <source>
        <dbReference type="ARBA" id="ARBA00007626"/>
    </source>
</evidence>
<dbReference type="Pfam" id="PF13041">
    <property type="entry name" value="PPR_2"/>
    <property type="match status" value="1"/>
</dbReference>
<dbReference type="PANTHER" id="PTHR47932:SF10">
    <property type="entry name" value="OS07G0179000 PROTEIN"/>
    <property type="match status" value="1"/>
</dbReference>
<reference evidence="5 6" key="1">
    <citation type="journal article" date="2019" name="G3 (Bethesda)">
        <title>Sequencing of a Wild Apple (Malus baccata) Genome Unravels the Differences Between Cultivated and Wild Apple Species Regarding Disease Resistance and Cold Tolerance.</title>
        <authorList>
            <person name="Chen X."/>
        </authorList>
    </citation>
    <scope>NUCLEOTIDE SEQUENCE [LARGE SCALE GENOMIC DNA]</scope>
    <source>
        <strain evidence="6">cv. Shandingzi</strain>
        <tissue evidence="5">Leaves</tissue>
    </source>
</reference>
<dbReference type="AlphaFoldDB" id="A0A540K870"/>
<evidence type="ECO:0008006" key="7">
    <source>
        <dbReference type="Google" id="ProtNLM"/>
    </source>
</evidence>
<dbReference type="GO" id="GO:0003729">
    <property type="term" value="F:mRNA binding"/>
    <property type="evidence" value="ECO:0007669"/>
    <property type="project" value="TreeGrafter"/>
</dbReference>
<dbReference type="EMBL" id="VIEB01001815">
    <property type="protein sequence ID" value="TQD70414.1"/>
    <property type="molecule type" value="Genomic_DNA"/>
</dbReference>
<comment type="caution">
    <text evidence="5">The sequence shown here is derived from an EMBL/GenBank/DDBJ whole genome shotgun (WGS) entry which is preliminary data.</text>
</comment>
<organism evidence="5 6">
    <name type="scientific">Malus baccata</name>
    <name type="common">Siberian crab apple</name>
    <name type="synonym">Pyrus baccata</name>
    <dbReference type="NCBI Taxonomy" id="106549"/>
    <lineage>
        <taxon>Eukaryota</taxon>
        <taxon>Viridiplantae</taxon>
        <taxon>Streptophyta</taxon>
        <taxon>Embryophyta</taxon>
        <taxon>Tracheophyta</taxon>
        <taxon>Spermatophyta</taxon>
        <taxon>Magnoliopsida</taxon>
        <taxon>eudicotyledons</taxon>
        <taxon>Gunneridae</taxon>
        <taxon>Pentapetalae</taxon>
        <taxon>rosids</taxon>
        <taxon>fabids</taxon>
        <taxon>Rosales</taxon>
        <taxon>Rosaceae</taxon>
        <taxon>Amygdaloideae</taxon>
        <taxon>Maleae</taxon>
        <taxon>Malus</taxon>
    </lineage>
</organism>
<protein>
    <recommendedName>
        <fullName evidence="7">Pentacotripeptide-repeat region of PRORP domain-containing protein</fullName>
    </recommendedName>
</protein>
<evidence type="ECO:0000313" key="6">
    <source>
        <dbReference type="Proteomes" id="UP000315295"/>
    </source>
</evidence>
<accession>A0A540K870</accession>
<dbReference type="PROSITE" id="PS51375">
    <property type="entry name" value="PPR"/>
    <property type="match status" value="3"/>
</dbReference>
<keyword evidence="2" id="KW-0677">Repeat</keyword>
<dbReference type="InterPro" id="IPR002885">
    <property type="entry name" value="PPR_rpt"/>
</dbReference>
<dbReference type="InterPro" id="IPR011990">
    <property type="entry name" value="TPR-like_helical_dom_sf"/>
</dbReference>
<dbReference type="Pfam" id="PF12854">
    <property type="entry name" value="PPR_1"/>
    <property type="match status" value="2"/>
</dbReference>
<keyword evidence="6" id="KW-1185">Reference proteome</keyword>
<dbReference type="Gene3D" id="1.25.40.10">
    <property type="entry name" value="Tetratricopeptide repeat domain"/>
    <property type="match status" value="2"/>
</dbReference>
<dbReference type="STRING" id="106549.A0A540K870"/>